<feature type="region of interest" description="Disordered" evidence="2">
    <location>
        <begin position="46"/>
        <end position="228"/>
    </location>
</feature>
<dbReference type="FunFam" id="3.30.420.210:FF:000002">
    <property type="entry name" value="UBX domain-containing protein 1"/>
    <property type="match status" value="1"/>
</dbReference>
<feature type="compositionally biased region" description="Low complexity" evidence="2">
    <location>
        <begin position="99"/>
        <end position="123"/>
    </location>
</feature>
<evidence type="ECO:0000256" key="1">
    <source>
        <dbReference type="ARBA" id="ARBA00022786"/>
    </source>
</evidence>
<dbReference type="InterPro" id="IPR001012">
    <property type="entry name" value="UBX_dom"/>
</dbReference>
<feature type="compositionally biased region" description="Pro residues" evidence="2">
    <location>
        <begin position="72"/>
        <end position="87"/>
    </location>
</feature>
<dbReference type="Pfam" id="PF08059">
    <property type="entry name" value="SEP"/>
    <property type="match status" value="1"/>
</dbReference>
<dbReference type="GO" id="GO:0043161">
    <property type="term" value="P:proteasome-mediated ubiquitin-dependent protein catabolic process"/>
    <property type="evidence" value="ECO:0007669"/>
    <property type="project" value="TreeGrafter"/>
</dbReference>
<sequence>MADAPPNRDALIQQFCAFTGASPSDAEPVLTSHNWNVEDAVATWFASQEGQNEDLQDLEDAGSDAGMTGTQDPPPPQPQQPAEPTPPAGLVMGGGRTLGGSSVPSTSVPSSSRAAPSGSTSTAKSNTQRGKGGLRTLKDLQGGGDHEGHGHDDDDDSGEDQDFFAGGEKSGLAVQNPNAGPSNPHQQIDKILERARKNGPPANNDEPEQRPNRFGGRGVTLGGDDAPSQVIEDPTAATAAPTRLPRVRRVLHLWLEGFSVDDGPLYRYDDPANAQTLAMINNGHAPLELLNVQPSQEVDLELDNQKEHKFVQPKKKYVPFGGSGQRLGSPTPGVATSASTSATSSAPVAIPAAAPATSSSTANSIVDVNDAEPTITLQIRLGDGTRLQSRFNTTHTIGDVYSFVNAASAASSQRAYALMTTFPSKDLDDKNVQLGDMSEFKRGGVVVQKWK</sequence>
<dbReference type="Pfam" id="PF00789">
    <property type="entry name" value="UBX"/>
    <property type="match status" value="1"/>
</dbReference>
<dbReference type="GO" id="GO:0000045">
    <property type="term" value="P:autophagosome assembly"/>
    <property type="evidence" value="ECO:0007669"/>
    <property type="project" value="TreeGrafter"/>
</dbReference>
<dbReference type="OrthoDB" id="25887at2759"/>
<dbReference type="GO" id="GO:0031468">
    <property type="term" value="P:nuclear membrane reassembly"/>
    <property type="evidence" value="ECO:0007669"/>
    <property type="project" value="TreeGrafter"/>
</dbReference>
<dbReference type="InterPro" id="IPR012989">
    <property type="entry name" value="SEP_domain"/>
</dbReference>
<evidence type="ECO:0000259" key="4">
    <source>
        <dbReference type="PROSITE" id="PS51399"/>
    </source>
</evidence>
<gene>
    <name evidence="5" type="ORF">EJ08DRAFT_644634</name>
</gene>
<dbReference type="GO" id="GO:0043130">
    <property type="term" value="F:ubiquitin binding"/>
    <property type="evidence" value="ECO:0007669"/>
    <property type="project" value="TreeGrafter"/>
</dbReference>
<evidence type="ECO:0000259" key="3">
    <source>
        <dbReference type="PROSITE" id="PS50033"/>
    </source>
</evidence>
<reference evidence="5" key="1">
    <citation type="journal article" date="2020" name="Stud. Mycol.">
        <title>101 Dothideomycetes genomes: a test case for predicting lifestyles and emergence of pathogens.</title>
        <authorList>
            <person name="Haridas S."/>
            <person name="Albert R."/>
            <person name="Binder M."/>
            <person name="Bloem J."/>
            <person name="Labutti K."/>
            <person name="Salamov A."/>
            <person name="Andreopoulos B."/>
            <person name="Baker S."/>
            <person name="Barry K."/>
            <person name="Bills G."/>
            <person name="Bluhm B."/>
            <person name="Cannon C."/>
            <person name="Castanera R."/>
            <person name="Culley D."/>
            <person name="Daum C."/>
            <person name="Ezra D."/>
            <person name="Gonzalez J."/>
            <person name="Henrissat B."/>
            <person name="Kuo A."/>
            <person name="Liang C."/>
            <person name="Lipzen A."/>
            <person name="Lutzoni F."/>
            <person name="Magnuson J."/>
            <person name="Mondo S."/>
            <person name="Nolan M."/>
            <person name="Ohm R."/>
            <person name="Pangilinan J."/>
            <person name="Park H.-J."/>
            <person name="Ramirez L."/>
            <person name="Alfaro M."/>
            <person name="Sun H."/>
            <person name="Tritt A."/>
            <person name="Yoshinaga Y."/>
            <person name="Zwiers L.-H."/>
            <person name="Turgeon B."/>
            <person name="Goodwin S."/>
            <person name="Spatafora J."/>
            <person name="Crous P."/>
            <person name="Grigoriev I."/>
        </authorList>
    </citation>
    <scope>NUCLEOTIDE SEQUENCE</scope>
    <source>
        <strain evidence="5">CBS 130266</strain>
    </source>
</reference>
<dbReference type="GO" id="GO:0061025">
    <property type="term" value="P:membrane fusion"/>
    <property type="evidence" value="ECO:0007669"/>
    <property type="project" value="TreeGrafter"/>
</dbReference>
<dbReference type="EMBL" id="MU007009">
    <property type="protein sequence ID" value="KAF2437104.1"/>
    <property type="molecule type" value="Genomic_DNA"/>
</dbReference>
<feature type="compositionally biased region" description="Acidic residues" evidence="2">
    <location>
        <begin position="51"/>
        <end position="62"/>
    </location>
</feature>
<name>A0A9P4U3Q1_9PEZI</name>
<dbReference type="SMART" id="SM00553">
    <property type="entry name" value="SEP"/>
    <property type="match status" value="1"/>
</dbReference>
<dbReference type="CDD" id="cd14273">
    <property type="entry name" value="UBA_TAP-C_like"/>
    <property type="match status" value="1"/>
</dbReference>
<dbReference type="SMART" id="SM00166">
    <property type="entry name" value="UBX"/>
    <property type="match status" value="1"/>
</dbReference>
<evidence type="ECO:0000256" key="2">
    <source>
        <dbReference type="SAM" id="MobiDB-lite"/>
    </source>
</evidence>
<dbReference type="GO" id="GO:0005634">
    <property type="term" value="C:nucleus"/>
    <property type="evidence" value="ECO:0007669"/>
    <property type="project" value="TreeGrafter"/>
</dbReference>
<dbReference type="Gene3D" id="1.10.8.10">
    <property type="entry name" value="DNA helicase RuvA subunit, C-terminal domain"/>
    <property type="match status" value="1"/>
</dbReference>
<proteinExistence type="predicted"/>
<feature type="domain" description="UBX" evidence="3">
    <location>
        <begin position="370"/>
        <end position="447"/>
    </location>
</feature>
<evidence type="ECO:0000313" key="6">
    <source>
        <dbReference type="Proteomes" id="UP000800235"/>
    </source>
</evidence>
<dbReference type="InterPro" id="IPR029071">
    <property type="entry name" value="Ubiquitin-like_domsf"/>
</dbReference>
<dbReference type="SUPFAM" id="SSF46934">
    <property type="entry name" value="UBA-like"/>
    <property type="match status" value="1"/>
</dbReference>
<keyword evidence="6" id="KW-1185">Reference proteome</keyword>
<dbReference type="SUPFAM" id="SSF102848">
    <property type="entry name" value="NSFL1 (p97 ATPase) cofactor p47, SEP domain"/>
    <property type="match status" value="1"/>
</dbReference>
<dbReference type="PANTHER" id="PTHR23333">
    <property type="entry name" value="UBX DOMAIN CONTAINING PROTEIN"/>
    <property type="match status" value="1"/>
</dbReference>
<keyword evidence="1" id="KW-0833">Ubl conjugation pathway</keyword>
<evidence type="ECO:0000313" key="5">
    <source>
        <dbReference type="EMBL" id="KAF2437104.1"/>
    </source>
</evidence>
<dbReference type="InterPro" id="IPR009060">
    <property type="entry name" value="UBA-like_sf"/>
</dbReference>
<dbReference type="SUPFAM" id="SSF54236">
    <property type="entry name" value="Ubiquitin-like"/>
    <property type="match status" value="1"/>
</dbReference>
<accession>A0A9P4U3Q1</accession>
<protein>
    <submittedName>
        <fullName evidence="5">SEP-domain-containing protein</fullName>
    </submittedName>
</protein>
<dbReference type="PROSITE" id="PS51399">
    <property type="entry name" value="SEP"/>
    <property type="match status" value="1"/>
</dbReference>
<dbReference type="Gene3D" id="3.10.20.90">
    <property type="entry name" value="Phosphatidylinositol 3-kinase Catalytic Subunit, Chain A, domain 1"/>
    <property type="match status" value="1"/>
</dbReference>
<feature type="domain" description="SEP" evidence="4">
    <location>
        <begin position="246"/>
        <end position="311"/>
    </location>
</feature>
<dbReference type="Gene3D" id="3.30.420.210">
    <property type="entry name" value="SEP domain"/>
    <property type="match status" value="1"/>
</dbReference>
<dbReference type="Pfam" id="PF14555">
    <property type="entry name" value="UBA_4"/>
    <property type="match status" value="1"/>
</dbReference>
<feature type="compositionally biased region" description="Basic and acidic residues" evidence="2">
    <location>
        <begin position="187"/>
        <end position="196"/>
    </location>
</feature>
<dbReference type="Proteomes" id="UP000800235">
    <property type="component" value="Unassembled WGS sequence"/>
</dbReference>
<dbReference type="AlphaFoldDB" id="A0A9P4U3Q1"/>
<dbReference type="InterPro" id="IPR036241">
    <property type="entry name" value="NSFL1C_SEP_dom_sf"/>
</dbReference>
<organism evidence="5 6">
    <name type="scientific">Tothia fuscella</name>
    <dbReference type="NCBI Taxonomy" id="1048955"/>
    <lineage>
        <taxon>Eukaryota</taxon>
        <taxon>Fungi</taxon>
        <taxon>Dikarya</taxon>
        <taxon>Ascomycota</taxon>
        <taxon>Pezizomycotina</taxon>
        <taxon>Dothideomycetes</taxon>
        <taxon>Pleosporomycetidae</taxon>
        <taxon>Venturiales</taxon>
        <taxon>Cylindrosympodiaceae</taxon>
        <taxon>Tothia</taxon>
    </lineage>
</organism>
<feature type="compositionally biased region" description="Acidic residues" evidence="2">
    <location>
        <begin position="153"/>
        <end position="162"/>
    </location>
</feature>
<dbReference type="PROSITE" id="PS50033">
    <property type="entry name" value="UBX"/>
    <property type="match status" value="1"/>
</dbReference>
<dbReference type="GO" id="GO:0007030">
    <property type="term" value="P:Golgi organization"/>
    <property type="evidence" value="ECO:0007669"/>
    <property type="project" value="TreeGrafter"/>
</dbReference>
<dbReference type="PANTHER" id="PTHR23333:SF20">
    <property type="entry name" value="NSFL1 COFACTOR P47"/>
    <property type="match status" value="1"/>
</dbReference>
<comment type="caution">
    <text evidence="5">The sequence shown here is derived from an EMBL/GenBank/DDBJ whole genome shotgun (WGS) entry which is preliminary data.</text>
</comment>
<dbReference type="GO" id="GO:0005829">
    <property type="term" value="C:cytosol"/>
    <property type="evidence" value="ECO:0007669"/>
    <property type="project" value="TreeGrafter"/>
</dbReference>
<feature type="compositionally biased region" description="Polar residues" evidence="2">
    <location>
        <begin position="173"/>
        <end position="186"/>
    </location>
</feature>
<dbReference type="FunFam" id="3.10.20.90:FF:000179">
    <property type="entry name" value="Plant UBX domain-containing protein 4"/>
    <property type="match status" value="1"/>
</dbReference>